<dbReference type="EMBL" id="JDRY01000050">
    <property type="protein sequence ID" value="KGM98589.1"/>
    <property type="molecule type" value="Genomic_DNA"/>
</dbReference>
<dbReference type="InterPro" id="IPR000944">
    <property type="entry name" value="Tscrpt_reg_Rrf2"/>
</dbReference>
<dbReference type="InterPro" id="IPR036388">
    <property type="entry name" value="WH-like_DNA-bd_sf"/>
</dbReference>
<dbReference type="InterPro" id="IPR036390">
    <property type="entry name" value="WH_DNA-bd_sf"/>
</dbReference>
<dbReference type="PROSITE" id="PS01332">
    <property type="entry name" value="HTH_RRF2_1"/>
    <property type="match status" value="1"/>
</dbReference>
<comment type="caution">
    <text evidence="1">The sequence shown here is derived from an EMBL/GenBank/DDBJ whole genome shotgun (WGS) entry which is preliminary data.</text>
</comment>
<evidence type="ECO:0000313" key="1">
    <source>
        <dbReference type="EMBL" id="KGM98589.1"/>
    </source>
</evidence>
<dbReference type="FunFam" id="1.10.10.10:FF:000735">
    <property type="entry name" value="Rrf2 family transcriptional regulator"/>
    <property type="match status" value="1"/>
</dbReference>
<evidence type="ECO:0000313" key="2">
    <source>
        <dbReference type="Proteomes" id="UP000030014"/>
    </source>
</evidence>
<dbReference type="RefSeq" id="WP_039257557.1">
    <property type="nucleotide sequence ID" value="NZ_JDRY01000050.1"/>
</dbReference>
<dbReference type="PROSITE" id="PS51197">
    <property type="entry name" value="HTH_RRF2_2"/>
    <property type="match status" value="1"/>
</dbReference>
<dbReference type="Gene3D" id="1.10.10.10">
    <property type="entry name" value="Winged helix-like DNA-binding domain superfamily/Winged helix DNA-binding domain"/>
    <property type="match status" value="1"/>
</dbReference>
<accession>A0A0A0IAW0</accession>
<gene>
    <name evidence="1" type="ORF">Z955_10980</name>
</gene>
<reference evidence="1 2" key="1">
    <citation type="submission" date="2014-01" db="EMBL/GenBank/DDBJ databases">
        <title>Plasmidome dynamics in the species complex Clostridium novyi sensu lato converts strains of independent lineages into distinctly different pathogens.</title>
        <authorList>
            <person name="Skarin H."/>
            <person name="Segerman B."/>
        </authorList>
    </citation>
    <scope>NUCLEOTIDE SEQUENCE [LARGE SCALE GENOMIC DNA]</scope>
    <source>
        <strain evidence="1 2">DC5</strain>
    </source>
</reference>
<dbReference type="GO" id="GO:0003700">
    <property type="term" value="F:DNA-binding transcription factor activity"/>
    <property type="evidence" value="ECO:0007669"/>
    <property type="project" value="TreeGrafter"/>
</dbReference>
<dbReference type="PANTHER" id="PTHR33221">
    <property type="entry name" value="WINGED HELIX-TURN-HELIX TRANSCRIPTIONAL REGULATOR, RRF2 FAMILY"/>
    <property type="match status" value="1"/>
</dbReference>
<dbReference type="Proteomes" id="UP000030014">
    <property type="component" value="Unassembled WGS sequence"/>
</dbReference>
<protein>
    <submittedName>
        <fullName evidence="1">Transcriptional regulator</fullName>
    </submittedName>
</protein>
<dbReference type="Pfam" id="PF02082">
    <property type="entry name" value="Rrf2"/>
    <property type="match status" value="1"/>
</dbReference>
<dbReference type="GO" id="GO:0005829">
    <property type="term" value="C:cytosol"/>
    <property type="evidence" value="ECO:0007669"/>
    <property type="project" value="TreeGrafter"/>
</dbReference>
<name>A0A0A0IAW0_CLOBO</name>
<organism evidence="1 2">
    <name type="scientific">Clostridium botulinum C/D str. DC5</name>
    <dbReference type="NCBI Taxonomy" id="1443128"/>
    <lineage>
        <taxon>Bacteria</taxon>
        <taxon>Bacillati</taxon>
        <taxon>Bacillota</taxon>
        <taxon>Clostridia</taxon>
        <taxon>Eubacteriales</taxon>
        <taxon>Clostridiaceae</taxon>
        <taxon>Clostridium</taxon>
    </lineage>
</organism>
<proteinExistence type="predicted"/>
<dbReference type="PANTHER" id="PTHR33221:SF2">
    <property type="entry name" value="TRANSCRIPTIONAL REGULATOR"/>
    <property type="match status" value="1"/>
</dbReference>
<dbReference type="InterPro" id="IPR030489">
    <property type="entry name" value="TR_Rrf2-type_CS"/>
</dbReference>
<dbReference type="AlphaFoldDB" id="A0A0A0IAW0"/>
<sequence>MKITQEVDYALRIILYLCKLGFREKIEAKFISEHENIPIRFLLKILRKLKQAGIVESFRGINGGYALNKYPADISFKDIIIAIDGPIYMNRCLYDPKSCNLNRSNICVVHNALASIQTTLITKLESITFKDLLDEEYKL</sequence>
<dbReference type="SUPFAM" id="SSF46785">
    <property type="entry name" value="Winged helix' DNA-binding domain"/>
    <property type="match status" value="1"/>
</dbReference>
<dbReference type="NCBIfam" id="TIGR00738">
    <property type="entry name" value="rrf2_super"/>
    <property type="match status" value="1"/>
</dbReference>